<dbReference type="EMBL" id="ASGP02000008">
    <property type="protein sequence ID" value="KAH9493689.1"/>
    <property type="molecule type" value="Genomic_DNA"/>
</dbReference>
<protein>
    <recommendedName>
        <fullName evidence="3">Origin recognition complex subunit 2</fullName>
    </recommendedName>
</protein>
<dbReference type="PROSITE" id="PS50888">
    <property type="entry name" value="BHLH"/>
    <property type="match status" value="1"/>
</dbReference>
<feature type="compositionally biased region" description="Acidic residues" evidence="9">
    <location>
        <begin position="985"/>
        <end position="1002"/>
    </location>
</feature>
<organism evidence="11 12">
    <name type="scientific">Dermatophagoides farinae</name>
    <name type="common">American house dust mite</name>
    <dbReference type="NCBI Taxonomy" id="6954"/>
    <lineage>
        <taxon>Eukaryota</taxon>
        <taxon>Metazoa</taxon>
        <taxon>Ecdysozoa</taxon>
        <taxon>Arthropoda</taxon>
        <taxon>Chelicerata</taxon>
        <taxon>Arachnida</taxon>
        <taxon>Acari</taxon>
        <taxon>Acariformes</taxon>
        <taxon>Sarcoptiformes</taxon>
        <taxon>Astigmata</taxon>
        <taxon>Psoroptidia</taxon>
        <taxon>Analgoidea</taxon>
        <taxon>Pyroglyphidae</taxon>
        <taxon>Dermatophagoidinae</taxon>
        <taxon>Dermatophagoides</taxon>
    </lineage>
</organism>
<feature type="region of interest" description="Disordered" evidence="9">
    <location>
        <begin position="690"/>
        <end position="819"/>
    </location>
</feature>
<keyword evidence="5" id="KW-0805">Transcription regulation</keyword>
<comment type="subcellular location">
    <subcellularLocation>
        <location evidence="1">Nucleus</location>
    </subcellularLocation>
</comment>
<dbReference type="FunFam" id="4.10.280.10:FF:000035">
    <property type="entry name" value="Pancreas-specific transcription factor 1a"/>
    <property type="match status" value="1"/>
</dbReference>
<dbReference type="InterPro" id="IPR036638">
    <property type="entry name" value="HLH_DNA-bd_sf"/>
</dbReference>
<dbReference type="Gene3D" id="4.10.280.10">
    <property type="entry name" value="Helix-loop-helix DNA-binding domain"/>
    <property type="match status" value="1"/>
</dbReference>
<feature type="compositionally biased region" description="Low complexity" evidence="9">
    <location>
        <begin position="743"/>
        <end position="754"/>
    </location>
</feature>
<evidence type="ECO:0000256" key="9">
    <source>
        <dbReference type="SAM" id="MobiDB-lite"/>
    </source>
</evidence>
<dbReference type="Pfam" id="PF24882">
    <property type="entry name" value="WHD_ORC2"/>
    <property type="match status" value="1"/>
</dbReference>
<feature type="region of interest" description="Disordered" evidence="9">
    <location>
        <begin position="1"/>
        <end position="55"/>
    </location>
</feature>
<accession>A0A922HIF0</accession>
<keyword evidence="12" id="KW-1185">Reference proteome</keyword>
<feature type="compositionally biased region" description="Low complexity" evidence="9">
    <location>
        <begin position="614"/>
        <end position="632"/>
    </location>
</feature>
<keyword evidence="8" id="KW-0539">Nucleus</keyword>
<dbReference type="SMART" id="SM00353">
    <property type="entry name" value="HLH"/>
    <property type="match status" value="1"/>
</dbReference>
<evidence type="ECO:0000256" key="8">
    <source>
        <dbReference type="ARBA" id="ARBA00023242"/>
    </source>
</evidence>
<feature type="compositionally biased region" description="Polar residues" evidence="9">
    <location>
        <begin position="11"/>
        <end position="20"/>
    </location>
</feature>
<feature type="region of interest" description="Disordered" evidence="9">
    <location>
        <begin position="1103"/>
        <end position="1156"/>
    </location>
</feature>
<feature type="compositionally biased region" description="Polar residues" evidence="9">
    <location>
        <begin position="1143"/>
        <end position="1156"/>
    </location>
</feature>
<feature type="compositionally biased region" description="Low complexity" evidence="9">
    <location>
        <begin position="1116"/>
        <end position="1135"/>
    </location>
</feature>
<feature type="region of interest" description="Disordered" evidence="9">
    <location>
        <begin position="850"/>
        <end position="879"/>
    </location>
</feature>
<dbReference type="Pfam" id="PF04084">
    <property type="entry name" value="RecA-like_ORC2"/>
    <property type="match status" value="1"/>
</dbReference>
<reference evidence="11" key="2">
    <citation type="journal article" date="2022" name="Res Sq">
        <title>Comparative Genomics Reveals Insights into the Divergent Evolution of Astigmatic Mites and Household Pest Adaptations.</title>
        <authorList>
            <person name="Xiong Q."/>
            <person name="Wan A.T.-Y."/>
            <person name="Liu X.-Y."/>
            <person name="Fung C.S.-H."/>
            <person name="Xiao X."/>
            <person name="Malainual N."/>
            <person name="Hou J."/>
            <person name="Wang L."/>
            <person name="Wang M."/>
            <person name="Yang K."/>
            <person name="Cui Y."/>
            <person name="Leung E."/>
            <person name="Nong W."/>
            <person name="Shin S.-K."/>
            <person name="Au S."/>
            <person name="Jeong K.Y."/>
            <person name="Chew F.T."/>
            <person name="Hui J."/>
            <person name="Leung T.F."/>
            <person name="Tungtrongchitr A."/>
            <person name="Zhong N."/>
            <person name="Liu Z."/>
            <person name="Tsui S."/>
        </authorList>
    </citation>
    <scope>NUCLEOTIDE SEQUENCE</scope>
    <source>
        <strain evidence="11">Derf</strain>
        <tissue evidence="11">Whole organism</tissue>
    </source>
</reference>
<dbReference type="Proteomes" id="UP000790347">
    <property type="component" value="Unassembled WGS sequence"/>
</dbReference>
<sequence length="1156" mass="131648">MEKLSLKKNAQPLSTTTIPTTMMKIENDSEMDEDPDDPEEEEEDEQDDDSNDENENMAEEIEIQAEERLLFDDVTNHRDVNALNGISDHYFLRKSKSRSKKPKQMNGDGDNHCEFFEQFEKSIEMMNEMKFIETIDMEMEQIRRELRINHDELDMQRYLQLLMERFNIILYGYGSKIKILQHFIDNYLHDRYHYIIIRGYEPELTMKHILIILNRPLGNGLDSLIMNHDKLFEELNEMFNDQQQQHLFIVIHSIDRLIQEDRKNLMKNFLIKLFTSVHNIHLITSADTVYGDFLWTQQERDQLRLHSMPLNTYQPYIIERRSINGAHSSLWWLPTTSSRSIGSRMMSANFSSVTYVYESLNDNAKKIFIIILKHFLDMGKSSRTMKLDELYRICREEFLTSSLSTIRQQLTEFKDHKLLKFRTDIGGSECLSLSFDLDVRKISGIIIFKEYRAYYEAAAIAAAAAASEFFKQPTSSSATSSSIMNQSTSILDSGYGSSSLNRYPDQTSAGNYPMVNPYDHLASTLGLNLRNSETNNHHHNNGGYGSSSSTQIIIHKDLIIHHRLHSFFLIHNINQHPVIIQMVVVPIVLIRQIKTTTTTTSSSSSSLNQGSNVNAGTTAKATNTKATETAATISTTKQSHKSHREENHLIQIDLIPPTTGTNVDDDDDCNHRGRSTVDSSTLLFADHRHHNNRSSPFCRPPSTATKISKSLSKESASSRPIEINFNLDENRNRTKSNHRPSKTITTTTATPKMTVVHHILSPSIVSNESHPHPHHHVQQQQPHTDVDHSISPNSTTISSSSYLSTASHSSSSSSSSINCSPPLILTNDDNSHGYIGYPISTTKTSIHLPIHQQQHGSSIKSGPTKPKSKPRRRVATVAQRRAANIRERRRMFNLNSAFDKLRKKVPTFAYEKRLSRIETLRLAIMYISFMSDLLDTTSIASDMTTIEPTQQQQQLSPPLTMTNRSMKILKSKVEKANRIKSSSIVDDDERSNDNEMMEEEQEMNPIKSSTSTKTLKSSFTLMNETNENQIPTTIVVDNLSPPSTTTTTFHNHHPPSIPQSSSYTINENIYYPGHHHHHHQFLMERYPSTSSTSSLWTANNNHDHHYGNHHHHHHFGSNSGGHNDLASSSASSSSSFGHHNNHYHTPSTATTTIRYC</sequence>
<feature type="region of interest" description="Disordered" evidence="9">
    <location>
        <begin position="598"/>
        <end position="646"/>
    </location>
</feature>
<evidence type="ECO:0000313" key="11">
    <source>
        <dbReference type="EMBL" id="KAH9493689.1"/>
    </source>
</evidence>
<dbReference type="InterPro" id="IPR007220">
    <property type="entry name" value="ORC2"/>
</dbReference>
<name>A0A922HIF0_DERFA</name>
<feature type="compositionally biased region" description="Acidic residues" evidence="9">
    <location>
        <begin position="28"/>
        <end position="55"/>
    </location>
</feature>
<dbReference type="AlphaFoldDB" id="A0A922HIF0"/>
<feature type="domain" description="BHLH" evidence="10">
    <location>
        <begin position="878"/>
        <end position="930"/>
    </location>
</feature>
<feature type="compositionally biased region" description="Polar residues" evidence="9">
    <location>
        <begin position="850"/>
        <end position="861"/>
    </location>
</feature>
<gene>
    <name evidence="11" type="primary">FERD3L</name>
    <name evidence="11" type="ORF">DERF_014426</name>
</gene>
<evidence type="ECO:0000256" key="5">
    <source>
        <dbReference type="ARBA" id="ARBA00023015"/>
    </source>
</evidence>
<keyword evidence="6" id="KW-0238">DNA-binding</keyword>
<dbReference type="GO" id="GO:0046983">
    <property type="term" value="F:protein dimerization activity"/>
    <property type="evidence" value="ECO:0007669"/>
    <property type="project" value="InterPro"/>
</dbReference>
<evidence type="ECO:0000256" key="4">
    <source>
        <dbReference type="ARBA" id="ARBA00022705"/>
    </source>
</evidence>
<keyword evidence="7" id="KW-0804">Transcription</keyword>
<dbReference type="Pfam" id="PF00010">
    <property type="entry name" value="HLH"/>
    <property type="match status" value="1"/>
</dbReference>
<evidence type="ECO:0000256" key="7">
    <source>
        <dbReference type="ARBA" id="ARBA00023163"/>
    </source>
</evidence>
<evidence type="ECO:0000259" key="10">
    <source>
        <dbReference type="PROSITE" id="PS50888"/>
    </source>
</evidence>
<comment type="caution">
    <text evidence="11">The sequence shown here is derived from an EMBL/GenBank/DDBJ whole genome shotgun (WGS) entry which is preliminary data.</text>
</comment>
<evidence type="ECO:0000256" key="6">
    <source>
        <dbReference type="ARBA" id="ARBA00023125"/>
    </source>
</evidence>
<evidence type="ECO:0000256" key="1">
    <source>
        <dbReference type="ARBA" id="ARBA00004123"/>
    </source>
</evidence>
<dbReference type="SUPFAM" id="SSF47459">
    <property type="entry name" value="HLH, helix-loop-helix DNA-binding domain"/>
    <property type="match status" value="1"/>
</dbReference>
<keyword evidence="4" id="KW-0235">DNA replication</keyword>
<dbReference type="InterPro" id="IPR056773">
    <property type="entry name" value="WHD_ORC2"/>
</dbReference>
<dbReference type="GO" id="GO:0005664">
    <property type="term" value="C:nuclear origin of replication recognition complex"/>
    <property type="evidence" value="ECO:0007669"/>
    <property type="project" value="TreeGrafter"/>
</dbReference>
<dbReference type="GO" id="GO:0006260">
    <property type="term" value="P:DNA replication"/>
    <property type="evidence" value="ECO:0007669"/>
    <property type="project" value="UniProtKB-KW"/>
</dbReference>
<evidence type="ECO:0000256" key="3">
    <source>
        <dbReference type="ARBA" id="ARBA00019080"/>
    </source>
</evidence>
<dbReference type="PANTHER" id="PTHR14052:SF0">
    <property type="entry name" value="ORIGIN RECOGNITION COMPLEX SUBUNIT 2"/>
    <property type="match status" value="1"/>
</dbReference>
<dbReference type="InterPro" id="IPR056772">
    <property type="entry name" value="RecA-like_ORC2"/>
</dbReference>
<evidence type="ECO:0000313" key="12">
    <source>
        <dbReference type="Proteomes" id="UP000790347"/>
    </source>
</evidence>
<feature type="region of interest" description="Disordered" evidence="9">
    <location>
        <begin position="984"/>
        <end position="1012"/>
    </location>
</feature>
<evidence type="ECO:0000256" key="2">
    <source>
        <dbReference type="ARBA" id="ARBA00007421"/>
    </source>
</evidence>
<proteinExistence type="inferred from homology"/>
<dbReference type="PANTHER" id="PTHR14052">
    <property type="entry name" value="ORIGIN RECOGNITION COMPLEX SUBUNIT 2"/>
    <property type="match status" value="1"/>
</dbReference>
<dbReference type="InterPro" id="IPR011598">
    <property type="entry name" value="bHLH_dom"/>
</dbReference>
<dbReference type="CDD" id="cd11415">
    <property type="entry name" value="bHLH_TS_FERD3L_NATO3"/>
    <property type="match status" value="1"/>
</dbReference>
<feature type="compositionally biased region" description="Low complexity" evidence="9">
    <location>
        <begin position="706"/>
        <end position="718"/>
    </location>
</feature>
<feature type="compositionally biased region" description="Low complexity" evidence="9">
    <location>
        <begin position="778"/>
        <end position="817"/>
    </location>
</feature>
<reference evidence="11" key="1">
    <citation type="submission" date="2013-05" db="EMBL/GenBank/DDBJ databases">
        <authorList>
            <person name="Yim A.K.Y."/>
            <person name="Chan T.F."/>
            <person name="Ji K.M."/>
            <person name="Liu X.Y."/>
            <person name="Zhou J.W."/>
            <person name="Li R.Q."/>
            <person name="Yang K.Y."/>
            <person name="Li J."/>
            <person name="Li M."/>
            <person name="Law P.T.W."/>
            <person name="Wu Y.L."/>
            <person name="Cai Z.L."/>
            <person name="Qin H."/>
            <person name="Bao Y."/>
            <person name="Leung R.K.K."/>
            <person name="Ng P.K.S."/>
            <person name="Zou J."/>
            <person name="Zhong X.J."/>
            <person name="Ran P.X."/>
            <person name="Zhong N.S."/>
            <person name="Liu Z.G."/>
            <person name="Tsui S.K.W."/>
        </authorList>
    </citation>
    <scope>NUCLEOTIDE SEQUENCE</scope>
    <source>
        <strain evidence="11">Derf</strain>
        <tissue evidence="11">Whole organism</tissue>
    </source>
</reference>
<comment type="similarity">
    <text evidence="2">Belongs to the ORC2 family.</text>
</comment>
<dbReference type="GO" id="GO:0003688">
    <property type="term" value="F:DNA replication origin binding"/>
    <property type="evidence" value="ECO:0007669"/>
    <property type="project" value="TreeGrafter"/>
</dbReference>